<dbReference type="EMBL" id="UINC01020135">
    <property type="protein sequence ID" value="SVA84834.1"/>
    <property type="molecule type" value="Genomic_DNA"/>
</dbReference>
<sequence>MKLDENQNEFKGLGRFAYLKGIDYKTGSIRRTAETKG</sequence>
<proteinExistence type="predicted"/>
<organism evidence="1">
    <name type="scientific">marine metagenome</name>
    <dbReference type="NCBI Taxonomy" id="408172"/>
    <lineage>
        <taxon>unclassified sequences</taxon>
        <taxon>metagenomes</taxon>
        <taxon>ecological metagenomes</taxon>
    </lineage>
</organism>
<gene>
    <name evidence="1" type="ORF">METZ01_LOCUS137688</name>
</gene>
<evidence type="ECO:0000313" key="1">
    <source>
        <dbReference type="EMBL" id="SVA84834.1"/>
    </source>
</evidence>
<name>A0A381Z6Q3_9ZZZZ</name>
<dbReference type="AlphaFoldDB" id="A0A381Z6Q3"/>
<protein>
    <submittedName>
        <fullName evidence="1">Uncharacterized protein</fullName>
    </submittedName>
</protein>
<reference evidence="1" key="1">
    <citation type="submission" date="2018-05" db="EMBL/GenBank/DDBJ databases">
        <authorList>
            <person name="Lanie J.A."/>
            <person name="Ng W.-L."/>
            <person name="Kazmierczak K.M."/>
            <person name="Andrzejewski T.M."/>
            <person name="Davidsen T.M."/>
            <person name="Wayne K.J."/>
            <person name="Tettelin H."/>
            <person name="Glass J.I."/>
            <person name="Rusch D."/>
            <person name="Podicherti R."/>
            <person name="Tsui H.-C.T."/>
            <person name="Winkler M.E."/>
        </authorList>
    </citation>
    <scope>NUCLEOTIDE SEQUENCE</scope>
</reference>
<accession>A0A381Z6Q3</accession>